<dbReference type="RefSeq" id="WP_382386232.1">
    <property type="nucleotide sequence ID" value="NZ_JBHLWI010000007.1"/>
</dbReference>
<sequence length="140" mass="15375">MKFILVLLSLMMFSHQKDNSNQLVLNITNIKNSQGVIRVLLFKDGKGFPDTPENAFQSANVKIVNGKSTVTFENIPNGFYAISVFHDSMNTGKLRTNSFGIPKDGYGFSNNAMGTFGPPSFEKAAFEVSSGSKSVEIQLR</sequence>
<evidence type="ECO:0000313" key="1">
    <source>
        <dbReference type="EMBL" id="MFC0261790.1"/>
    </source>
</evidence>
<accession>A0ABV6FPJ5</accession>
<dbReference type="EMBL" id="JBHLWI010000007">
    <property type="protein sequence ID" value="MFC0261790.1"/>
    <property type="molecule type" value="Genomic_DNA"/>
</dbReference>
<gene>
    <name evidence="1" type="ORF">ACFFIP_03790</name>
</gene>
<dbReference type="Proteomes" id="UP001589797">
    <property type="component" value="Unassembled WGS sequence"/>
</dbReference>
<dbReference type="InterPro" id="IPR018673">
    <property type="entry name" value="DUF2141"/>
</dbReference>
<protein>
    <submittedName>
        <fullName evidence="1">DUF2141 domain-containing protein</fullName>
    </submittedName>
</protein>
<comment type="caution">
    <text evidence="1">The sequence shown here is derived from an EMBL/GenBank/DDBJ whole genome shotgun (WGS) entry which is preliminary data.</text>
</comment>
<organism evidence="1 2">
    <name type="scientific">Fontibacter flavus</name>
    <dbReference type="NCBI Taxonomy" id="654838"/>
    <lineage>
        <taxon>Bacteria</taxon>
        <taxon>Pseudomonadati</taxon>
        <taxon>Bacteroidota</taxon>
        <taxon>Cytophagia</taxon>
        <taxon>Cytophagales</taxon>
        <taxon>Cyclobacteriaceae</taxon>
        <taxon>Fontibacter</taxon>
    </lineage>
</organism>
<reference evidence="1 2" key="1">
    <citation type="submission" date="2024-09" db="EMBL/GenBank/DDBJ databases">
        <authorList>
            <person name="Sun Q."/>
            <person name="Mori K."/>
        </authorList>
    </citation>
    <scope>NUCLEOTIDE SEQUENCE [LARGE SCALE GENOMIC DNA]</scope>
    <source>
        <strain evidence="1 2">CCM 7650</strain>
    </source>
</reference>
<dbReference type="Pfam" id="PF09912">
    <property type="entry name" value="DUF2141"/>
    <property type="match status" value="1"/>
</dbReference>
<proteinExistence type="predicted"/>
<keyword evidence="2" id="KW-1185">Reference proteome</keyword>
<name>A0ABV6FPJ5_9BACT</name>
<evidence type="ECO:0000313" key="2">
    <source>
        <dbReference type="Proteomes" id="UP001589797"/>
    </source>
</evidence>